<sequence>MKVLDKLLEDNCKPMVITYTILIEATIFDGGITEAMKLLDEMLSRCLQPDMNPLVNISQDHFSVNTFSYPQVTSSVQHLGKK</sequence>
<feature type="repeat" description="PPR" evidence="2">
    <location>
        <begin position="15"/>
        <end position="49"/>
    </location>
</feature>
<protein>
    <recommendedName>
        <fullName evidence="5">Pentatricopeptide repeat-containing protein</fullName>
    </recommendedName>
</protein>
<accession>A0AAU9M8R6</accession>
<dbReference type="Gene3D" id="1.25.40.10">
    <property type="entry name" value="Tetratricopeptide repeat domain"/>
    <property type="match status" value="1"/>
</dbReference>
<dbReference type="PROSITE" id="PS51375">
    <property type="entry name" value="PPR"/>
    <property type="match status" value="1"/>
</dbReference>
<comment type="caution">
    <text evidence="3">The sequence shown here is derived from an EMBL/GenBank/DDBJ whole genome shotgun (WGS) entry which is preliminary data.</text>
</comment>
<dbReference type="Proteomes" id="UP001157418">
    <property type="component" value="Unassembled WGS sequence"/>
</dbReference>
<dbReference type="InterPro" id="IPR002885">
    <property type="entry name" value="PPR_rpt"/>
</dbReference>
<dbReference type="AlphaFoldDB" id="A0AAU9M8R6"/>
<evidence type="ECO:0000313" key="4">
    <source>
        <dbReference type="Proteomes" id="UP001157418"/>
    </source>
</evidence>
<dbReference type="EMBL" id="CAKMRJ010001452">
    <property type="protein sequence ID" value="CAH1424239.1"/>
    <property type="molecule type" value="Genomic_DNA"/>
</dbReference>
<evidence type="ECO:0000313" key="3">
    <source>
        <dbReference type="EMBL" id="CAH1424239.1"/>
    </source>
</evidence>
<name>A0AAU9M8R6_9ASTR</name>
<gene>
    <name evidence="3" type="ORF">LVIROSA_LOCUS11461</name>
</gene>
<keyword evidence="4" id="KW-1185">Reference proteome</keyword>
<proteinExistence type="predicted"/>
<evidence type="ECO:0008006" key="5">
    <source>
        <dbReference type="Google" id="ProtNLM"/>
    </source>
</evidence>
<dbReference type="InterPro" id="IPR011990">
    <property type="entry name" value="TPR-like_helical_dom_sf"/>
</dbReference>
<evidence type="ECO:0000256" key="2">
    <source>
        <dbReference type="PROSITE-ProRule" id="PRU00708"/>
    </source>
</evidence>
<keyword evidence="1" id="KW-0677">Repeat</keyword>
<organism evidence="3 4">
    <name type="scientific">Lactuca virosa</name>
    <dbReference type="NCBI Taxonomy" id="75947"/>
    <lineage>
        <taxon>Eukaryota</taxon>
        <taxon>Viridiplantae</taxon>
        <taxon>Streptophyta</taxon>
        <taxon>Embryophyta</taxon>
        <taxon>Tracheophyta</taxon>
        <taxon>Spermatophyta</taxon>
        <taxon>Magnoliopsida</taxon>
        <taxon>eudicotyledons</taxon>
        <taxon>Gunneridae</taxon>
        <taxon>Pentapetalae</taxon>
        <taxon>asterids</taxon>
        <taxon>campanulids</taxon>
        <taxon>Asterales</taxon>
        <taxon>Asteraceae</taxon>
        <taxon>Cichorioideae</taxon>
        <taxon>Cichorieae</taxon>
        <taxon>Lactucinae</taxon>
        <taxon>Lactuca</taxon>
    </lineage>
</organism>
<reference evidence="3 4" key="1">
    <citation type="submission" date="2022-01" db="EMBL/GenBank/DDBJ databases">
        <authorList>
            <person name="Xiong W."/>
            <person name="Schranz E."/>
        </authorList>
    </citation>
    <scope>NUCLEOTIDE SEQUENCE [LARGE SCALE GENOMIC DNA]</scope>
</reference>
<evidence type="ECO:0000256" key="1">
    <source>
        <dbReference type="ARBA" id="ARBA00022737"/>
    </source>
</evidence>